<dbReference type="Proteomes" id="UP000054321">
    <property type="component" value="Unassembled WGS sequence"/>
</dbReference>
<dbReference type="InterPro" id="IPR007219">
    <property type="entry name" value="XnlR_reg_dom"/>
</dbReference>
<dbReference type="InterPro" id="IPR036864">
    <property type="entry name" value="Zn2-C6_fun-type_DNA-bd_sf"/>
</dbReference>
<keyword evidence="6" id="KW-1185">Reference proteome</keyword>
<dbReference type="PRINTS" id="PR00081">
    <property type="entry name" value="GDHRDH"/>
</dbReference>
<dbReference type="SMART" id="SM00906">
    <property type="entry name" value="Fungal_trans"/>
    <property type="match status" value="1"/>
</dbReference>
<dbReference type="SMART" id="SM00066">
    <property type="entry name" value="GAL4"/>
    <property type="match status" value="1"/>
</dbReference>
<dbReference type="InterPro" id="IPR002347">
    <property type="entry name" value="SDR_fam"/>
</dbReference>
<keyword evidence="3" id="KW-0539">Nucleus</keyword>
<dbReference type="PROSITE" id="PS50048">
    <property type="entry name" value="ZN2_CY6_FUNGAL_2"/>
    <property type="match status" value="1"/>
</dbReference>
<organism evidence="5 6">
    <name type="scientific">Oidiodendron maius (strain Zn)</name>
    <dbReference type="NCBI Taxonomy" id="913774"/>
    <lineage>
        <taxon>Eukaryota</taxon>
        <taxon>Fungi</taxon>
        <taxon>Dikarya</taxon>
        <taxon>Ascomycota</taxon>
        <taxon>Pezizomycotina</taxon>
        <taxon>Leotiomycetes</taxon>
        <taxon>Leotiomycetes incertae sedis</taxon>
        <taxon>Myxotrichaceae</taxon>
        <taxon>Oidiodendron</taxon>
    </lineage>
</organism>
<dbReference type="SUPFAM" id="SSF57701">
    <property type="entry name" value="Zn2/Cys6 DNA-binding domain"/>
    <property type="match status" value="1"/>
</dbReference>
<dbReference type="InParanoid" id="A0A0C3CB72"/>
<dbReference type="GO" id="GO:0003677">
    <property type="term" value="F:DNA binding"/>
    <property type="evidence" value="ECO:0007669"/>
    <property type="project" value="InterPro"/>
</dbReference>
<dbReference type="InterPro" id="IPR050613">
    <property type="entry name" value="Sec_Metabolite_Reg"/>
</dbReference>
<dbReference type="CDD" id="cd00067">
    <property type="entry name" value="GAL4"/>
    <property type="match status" value="1"/>
</dbReference>
<evidence type="ECO:0000256" key="1">
    <source>
        <dbReference type="ARBA" id="ARBA00004123"/>
    </source>
</evidence>
<gene>
    <name evidence="5" type="ORF">OIDMADRAFT_106213</name>
</gene>
<dbReference type="AlphaFoldDB" id="A0A0C3CB72"/>
<dbReference type="PANTHER" id="PTHR31001">
    <property type="entry name" value="UNCHARACTERIZED TRANSCRIPTIONAL REGULATORY PROTEIN"/>
    <property type="match status" value="1"/>
</dbReference>
<dbReference type="InterPro" id="IPR036291">
    <property type="entry name" value="NAD(P)-bd_dom_sf"/>
</dbReference>
<reference evidence="6" key="2">
    <citation type="submission" date="2015-01" db="EMBL/GenBank/DDBJ databases">
        <title>Evolutionary Origins and Diversification of the Mycorrhizal Mutualists.</title>
        <authorList>
            <consortium name="DOE Joint Genome Institute"/>
            <consortium name="Mycorrhizal Genomics Consortium"/>
            <person name="Kohler A."/>
            <person name="Kuo A."/>
            <person name="Nagy L.G."/>
            <person name="Floudas D."/>
            <person name="Copeland A."/>
            <person name="Barry K.W."/>
            <person name="Cichocki N."/>
            <person name="Veneault-Fourrey C."/>
            <person name="LaButti K."/>
            <person name="Lindquist E.A."/>
            <person name="Lipzen A."/>
            <person name="Lundell T."/>
            <person name="Morin E."/>
            <person name="Murat C."/>
            <person name="Riley R."/>
            <person name="Ohm R."/>
            <person name="Sun H."/>
            <person name="Tunlid A."/>
            <person name="Henrissat B."/>
            <person name="Grigoriev I.V."/>
            <person name="Hibbett D.S."/>
            <person name="Martin F."/>
        </authorList>
    </citation>
    <scope>NUCLEOTIDE SEQUENCE [LARGE SCALE GENOMIC DNA]</scope>
    <source>
        <strain evidence="6">Zn</strain>
    </source>
</reference>
<comment type="subcellular location">
    <subcellularLocation>
        <location evidence="1">Nucleus</location>
    </subcellularLocation>
</comment>
<dbReference type="Pfam" id="PF00106">
    <property type="entry name" value="adh_short"/>
    <property type="match status" value="1"/>
</dbReference>
<dbReference type="CDD" id="cd12148">
    <property type="entry name" value="fungal_TF_MHR"/>
    <property type="match status" value="1"/>
</dbReference>
<dbReference type="PANTHER" id="PTHR31001:SF49">
    <property type="entry name" value="ZN(II)2CYS6 TRANSCRIPTION FACTOR (EUROFUNG)"/>
    <property type="match status" value="1"/>
</dbReference>
<evidence type="ECO:0000259" key="4">
    <source>
        <dbReference type="PROSITE" id="PS50048"/>
    </source>
</evidence>
<reference evidence="5 6" key="1">
    <citation type="submission" date="2014-04" db="EMBL/GenBank/DDBJ databases">
        <authorList>
            <consortium name="DOE Joint Genome Institute"/>
            <person name="Kuo A."/>
            <person name="Martino E."/>
            <person name="Perotto S."/>
            <person name="Kohler A."/>
            <person name="Nagy L.G."/>
            <person name="Floudas D."/>
            <person name="Copeland A."/>
            <person name="Barry K.W."/>
            <person name="Cichocki N."/>
            <person name="Veneault-Fourrey C."/>
            <person name="LaButti K."/>
            <person name="Lindquist E.A."/>
            <person name="Lipzen A."/>
            <person name="Lundell T."/>
            <person name="Morin E."/>
            <person name="Murat C."/>
            <person name="Sun H."/>
            <person name="Tunlid A."/>
            <person name="Henrissat B."/>
            <person name="Grigoriev I.V."/>
            <person name="Hibbett D.S."/>
            <person name="Martin F."/>
            <person name="Nordberg H.P."/>
            <person name="Cantor M.N."/>
            <person name="Hua S.X."/>
        </authorList>
    </citation>
    <scope>NUCLEOTIDE SEQUENCE [LARGE SCALE GENOMIC DNA]</scope>
    <source>
        <strain evidence="5 6">Zn</strain>
    </source>
</reference>
<dbReference type="STRING" id="913774.A0A0C3CB72"/>
<dbReference type="Pfam" id="PF00172">
    <property type="entry name" value="Zn_clus"/>
    <property type="match status" value="1"/>
</dbReference>
<evidence type="ECO:0000313" key="5">
    <source>
        <dbReference type="EMBL" id="KIM96148.1"/>
    </source>
</evidence>
<accession>A0A0C3CB72</accession>
<feature type="domain" description="Zn(2)-C6 fungal-type" evidence="4">
    <location>
        <begin position="283"/>
        <end position="314"/>
    </location>
</feature>
<name>A0A0C3CB72_OIDMZ</name>
<dbReference type="GO" id="GO:0008270">
    <property type="term" value="F:zinc ion binding"/>
    <property type="evidence" value="ECO:0007669"/>
    <property type="project" value="InterPro"/>
</dbReference>
<dbReference type="EMBL" id="KN832885">
    <property type="protein sequence ID" value="KIM96148.1"/>
    <property type="molecule type" value="Genomic_DNA"/>
</dbReference>
<dbReference type="Gene3D" id="3.40.50.720">
    <property type="entry name" value="NAD(P)-binding Rossmann-like Domain"/>
    <property type="match status" value="1"/>
</dbReference>
<dbReference type="GO" id="GO:0000981">
    <property type="term" value="F:DNA-binding transcription factor activity, RNA polymerase II-specific"/>
    <property type="evidence" value="ECO:0007669"/>
    <property type="project" value="InterPro"/>
</dbReference>
<dbReference type="GO" id="GO:0006351">
    <property type="term" value="P:DNA-templated transcription"/>
    <property type="evidence" value="ECO:0007669"/>
    <property type="project" value="InterPro"/>
</dbReference>
<keyword evidence="2" id="KW-0479">Metal-binding</keyword>
<dbReference type="FunCoup" id="A0A0C3CB72">
    <property type="interactions" value="140"/>
</dbReference>
<dbReference type="GO" id="GO:0005634">
    <property type="term" value="C:nucleus"/>
    <property type="evidence" value="ECO:0007669"/>
    <property type="project" value="UniProtKB-SubCell"/>
</dbReference>
<protein>
    <recommendedName>
        <fullName evidence="4">Zn(2)-C6 fungal-type domain-containing protein</fullName>
    </recommendedName>
</protein>
<dbReference type="InterPro" id="IPR001138">
    <property type="entry name" value="Zn2Cys6_DnaBD"/>
</dbReference>
<dbReference type="Pfam" id="PF04082">
    <property type="entry name" value="Fungal_trans"/>
    <property type="match status" value="1"/>
</dbReference>
<dbReference type="SUPFAM" id="SSF51735">
    <property type="entry name" value="NAD(P)-binding Rossmann-fold domains"/>
    <property type="match status" value="1"/>
</dbReference>
<dbReference type="OrthoDB" id="4934715at2759"/>
<proteinExistence type="predicted"/>
<evidence type="ECO:0000256" key="3">
    <source>
        <dbReference type="ARBA" id="ARBA00023242"/>
    </source>
</evidence>
<sequence length="901" mass="101542">MAFNPIILITGGNTGLGLEVIKSLCQSTKAYTILLAGRDVEKANAAAKEVQTEFADTASVVETVQVDIEDDNSIAQAFEQVSEKYGRIDVLVNNAGIQLDQQFYLGKIAMREMWNKSWNVNTTGTYILTHTFAPLLLKSSDPRLLFITSGISTLAESENQQILINKSPEKGWPKQAYALAAYRSSKTGMNMMMREWYRILKGDGVKVWCVSPGFLATGLGGNPEMNKRMGAEDPVLGANFVRDVIEGGWDKEVGMVVRRGGVQPCTGPQESLTNKVVKRPRRACSQCQRAKLRCDRGQPCSSCLKKGGTTTCVYQQLPDQRSSTSRNVVAEDRLKHLESLVKQLMDNRHPEHTRYVGSTHWSAILEDIQELKVVISSSGHVQSEEDLATFEAPDVKGELIFGSSENHSLLQIISQYLPAKVEIDRFLSLYFQGEAYIAPFVHTYHFQRQYQEFWKDTASVSPLWLSMLFSICHMSSLIGGAIYQLSQNELATRRYDLHTAAGKCLVLGEYHKPQQFAIEALALYGHCKSLWSLDSSREVGAILGMVVRKAYEMGYHRDPDSFGSFTPFEGEMRRRLWASCKQMDLMISFQLGLPSNICIENCDTRSPRNLLDSDFDTDTKVLPPSRPENEGSRLLWFIVKERQMVSFSKVCKHALSFKVKSEDEILQLDKEIRKMHTTIPDVLRTRPVSESIVDSSFLIMTRIYVEFIYLKSLCVLHRRYMTRGNMFSTRCCLEAGTKLVSQFIDIYEDFTMNDFLFGVMVLCLVVHTCRKAGPEGSGIDSVMEAEILRLLEKSHAICVEKSGSMRDARRASHAVRIILGRLDPVQPPKNTNAQPPQLAHCSNLPQTNETASLDTQTLLLSPWHSYFIENQEAFDLLDPLHFLGNDVENEDWPSPELPYKA</sequence>
<evidence type="ECO:0000256" key="2">
    <source>
        <dbReference type="ARBA" id="ARBA00022723"/>
    </source>
</evidence>
<evidence type="ECO:0000313" key="6">
    <source>
        <dbReference type="Proteomes" id="UP000054321"/>
    </source>
</evidence>
<dbReference type="HOGENOM" id="CLU_007426_2_0_1"/>
<dbReference type="Gene3D" id="4.10.240.10">
    <property type="entry name" value="Zn(2)-C6 fungal-type DNA-binding domain"/>
    <property type="match status" value="1"/>
</dbReference>
<dbReference type="FunFam" id="3.40.50.720:FF:000922">
    <property type="entry name" value="Uncharacterized protein"/>
    <property type="match status" value="1"/>
</dbReference>